<dbReference type="Proteomes" id="UP000507962">
    <property type="component" value="Unassembled WGS sequence"/>
</dbReference>
<accession>A0A4U8YLM7</accession>
<dbReference type="AlphaFoldDB" id="A0A4U8YLM7"/>
<dbReference type="SUPFAM" id="SSF53335">
    <property type="entry name" value="S-adenosyl-L-methionine-dependent methyltransferases"/>
    <property type="match status" value="1"/>
</dbReference>
<organism evidence="1 2">
    <name type="scientific">Desulfoluna butyratoxydans</name>
    <dbReference type="NCBI Taxonomy" id="231438"/>
    <lineage>
        <taxon>Bacteria</taxon>
        <taxon>Pseudomonadati</taxon>
        <taxon>Thermodesulfobacteriota</taxon>
        <taxon>Desulfobacteria</taxon>
        <taxon>Desulfobacterales</taxon>
        <taxon>Desulfolunaceae</taxon>
        <taxon>Desulfoluna</taxon>
    </lineage>
</organism>
<dbReference type="NCBIfam" id="TIGR02081">
    <property type="entry name" value="metW"/>
    <property type="match status" value="1"/>
</dbReference>
<dbReference type="RefSeq" id="WP_218951006.1">
    <property type="nucleotide sequence ID" value="NZ_CAADHO010000003.1"/>
</dbReference>
<dbReference type="EMBL" id="CAADHO010000003">
    <property type="protein sequence ID" value="VFQ44550.1"/>
    <property type="molecule type" value="Genomic_DNA"/>
</dbReference>
<gene>
    <name evidence="1" type="ORF">MSL71_21990</name>
</gene>
<sequence>MTDSHDPIRYDLQIIASWIPSGSKVLGLGCGEGDLLHFLKQHKNVSETGIEIVESKVSACIEKGLSVIQGDISNELADYPDESFDCVVLSQTIQQTFDPVSLLAEIMRVGKTAVVSFPNFSHWKVRTQFLFSGHAPKTEVLPYSWYDTPNIRVLSLRDFKHLGQEAGFEIINEMAIKTYSADRYGKTITFLPNLRATYGLFLITKA</sequence>
<proteinExistence type="predicted"/>
<protein>
    <submittedName>
        <fullName evidence="1">Methionine biosynthesis metw</fullName>
    </submittedName>
</protein>
<name>A0A4U8YLM7_9BACT</name>
<keyword evidence="2" id="KW-1185">Reference proteome</keyword>
<dbReference type="Gene3D" id="3.40.50.150">
    <property type="entry name" value="Vaccinia Virus protein VP39"/>
    <property type="match status" value="1"/>
</dbReference>
<evidence type="ECO:0000313" key="2">
    <source>
        <dbReference type="Proteomes" id="UP000507962"/>
    </source>
</evidence>
<dbReference type="InterPro" id="IPR010743">
    <property type="entry name" value="Methionine_synth_MetW"/>
</dbReference>
<dbReference type="CDD" id="cd02440">
    <property type="entry name" value="AdoMet_MTases"/>
    <property type="match status" value="1"/>
</dbReference>
<dbReference type="Pfam" id="PF07021">
    <property type="entry name" value="MetW"/>
    <property type="match status" value="1"/>
</dbReference>
<reference evidence="1 2" key="1">
    <citation type="submission" date="2019-03" db="EMBL/GenBank/DDBJ databases">
        <authorList>
            <person name="Nijsse B."/>
        </authorList>
    </citation>
    <scope>NUCLEOTIDE SEQUENCE [LARGE SCALE GENOMIC DNA]</scope>
    <source>
        <strain evidence="1">Desulfoluna butyratoxydans MSL71</strain>
    </source>
</reference>
<dbReference type="InterPro" id="IPR029063">
    <property type="entry name" value="SAM-dependent_MTases_sf"/>
</dbReference>
<evidence type="ECO:0000313" key="1">
    <source>
        <dbReference type="EMBL" id="VFQ44550.1"/>
    </source>
</evidence>